<dbReference type="Proteomes" id="UP000799118">
    <property type="component" value="Unassembled WGS sequence"/>
</dbReference>
<dbReference type="AlphaFoldDB" id="A0A6A4GJK8"/>
<evidence type="ECO:0000313" key="1">
    <source>
        <dbReference type="EMBL" id="KAE9385718.1"/>
    </source>
</evidence>
<proteinExistence type="predicted"/>
<accession>A0A6A4GJK8</accession>
<keyword evidence="2" id="KW-1185">Reference proteome</keyword>
<feature type="non-terminal residue" evidence="1">
    <location>
        <position position="1"/>
    </location>
</feature>
<reference evidence="1" key="1">
    <citation type="journal article" date="2019" name="Environ. Microbiol.">
        <title>Fungal ecological strategies reflected in gene transcription - a case study of two litter decomposers.</title>
        <authorList>
            <person name="Barbi F."/>
            <person name="Kohler A."/>
            <person name="Barry K."/>
            <person name="Baskaran P."/>
            <person name="Daum C."/>
            <person name="Fauchery L."/>
            <person name="Ihrmark K."/>
            <person name="Kuo A."/>
            <person name="LaButti K."/>
            <person name="Lipzen A."/>
            <person name="Morin E."/>
            <person name="Grigoriev I.V."/>
            <person name="Henrissat B."/>
            <person name="Lindahl B."/>
            <person name="Martin F."/>
        </authorList>
    </citation>
    <scope>NUCLEOTIDE SEQUENCE</scope>
    <source>
        <strain evidence="1">JB14</strain>
    </source>
</reference>
<dbReference type="EMBL" id="ML769952">
    <property type="protein sequence ID" value="KAE9385718.1"/>
    <property type="molecule type" value="Genomic_DNA"/>
</dbReference>
<evidence type="ECO:0000313" key="2">
    <source>
        <dbReference type="Proteomes" id="UP000799118"/>
    </source>
</evidence>
<organism evidence="1 2">
    <name type="scientific">Gymnopus androsaceus JB14</name>
    <dbReference type="NCBI Taxonomy" id="1447944"/>
    <lineage>
        <taxon>Eukaryota</taxon>
        <taxon>Fungi</taxon>
        <taxon>Dikarya</taxon>
        <taxon>Basidiomycota</taxon>
        <taxon>Agaricomycotina</taxon>
        <taxon>Agaricomycetes</taxon>
        <taxon>Agaricomycetidae</taxon>
        <taxon>Agaricales</taxon>
        <taxon>Marasmiineae</taxon>
        <taxon>Omphalotaceae</taxon>
        <taxon>Gymnopus</taxon>
    </lineage>
</organism>
<name>A0A6A4GJK8_9AGAR</name>
<sequence length="105" mass="11869">LKTIVQTNIFHVHDLVDKAHYTVWKAVTELAALLWCVEIHNMEQYCQDIEIAADNVLDSFAVVDASKIISKIKLHLLLHIPDEMHALGPMVGVATETFKPFNSIF</sequence>
<protein>
    <submittedName>
        <fullName evidence="1">Uncharacterized protein</fullName>
    </submittedName>
</protein>
<gene>
    <name evidence="1" type="ORF">BT96DRAFT_1088957</name>
</gene>
<dbReference type="OrthoDB" id="2506088at2759"/>